<evidence type="ECO:0000256" key="3">
    <source>
        <dbReference type="ARBA" id="ARBA00022475"/>
    </source>
</evidence>
<keyword evidence="13" id="KW-0961">Cell wall biogenesis/degradation</keyword>
<evidence type="ECO:0000256" key="1">
    <source>
        <dbReference type="ARBA" id="ARBA00004167"/>
    </source>
</evidence>
<gene>
    <name evidence="17" type="ORF">UBAL3_94530042</name>
</gene>
<keyword evidence="7 14" id="KW-0812">Transmembrane</keyword>
<keyword evidence="8" id="KW-0378">Hydrolase</keyword>
<name>C6HZ65_9BACT</name>
<evidence type="ECO:0000256" key="11">
    <source>
        <dbReference type="ARBA" id="ARBA00022989"/>
    </source>
</evidence>
<feature type="domain" description="Penicillin-binding protein dimerisation" evidence="16">
    <location>
        <begin position="62"/>
        <end position="233"/>
    </location>
</feature>
<dbReference type="AlphaFoldDB" id="C6HZ65"/>
<dbReference type="InterPro" id="IPR017790">
    <property type="entry name" value="Penicillin-binding_protein_2"/>
</dbReference>
<evidence type="ECO:0000313" key="17">
    <source>
        <dbReference type="EMBL" id="EES52076.1"/>
    </source>
</evidence>
<keyword evidence="5" id="KW-0121">Carboxypeptidase</keyword>
<dbReference type="PANTHER" id="PTHR30627:SF2">
    <property type="entry name" value="PEPTIDOGLYCAN D,D-TRANSPEPTIDASE MRDA"/>
    <property type="match status" value="1"/>
</dbReference>
<sequence length="614" mass="66932">MALDSRSLKRSLLGTPRARFRGLILLFWAGLSVVVIRLYVVEVIKHKHYLALAQENIVKSTPIPPLRGEITDRNGVVLVHNGPEFALFEIPGEVRNPQEIRWVATDLGIPVSHLLRSTRSLGFVLPSHVPIPLVAGLSMAQVGRVNMDLYRLPGFFIQIMPKRIYPDNNLAAHLLGYVGSFTPGDLKRSLYRHLPPGTGVGKSGIEKEYDGWLQGTPGLRRQLVNSHGSMIKSLREKPPGEGRSLRLTIDVRLQSVAERMLGDRRGAVVALDPRNGEVLAMASHPAYSPGELSQAMSTLRWSALVHAQDHPLTNRATQGLYPPGSVFKIVTTMSGLQEDKLDPDKTFHCGGTFRVGSVIFHDWKKGGHGTLRLHRAIEQSCDIFFYTLGMKLGPDAIARVARDFGLGQKTGIDLPAELSGVVPDRAWKKKYLHAPWYPGETPPMAIGQGYLTVTPLEMARLMGAIAMNGQISSPHLRLGKQKTSLSWVGLPVKDFAIVKADLRDVVAAPHGTGHPVNLPFFAIAGKTGTAQVVSNRGPNKDKKRPRADSWFVGFGPFDSPRIVVAVLIENGGDGGDVAGPVAREVFRMYYVIHSAELPSPAASSPPLLSGGRAL</sequence>
<proteinExistence type="predicted"/>
<evidence type="ECO:0000256" key="7">
    <source>
        <dbReference type="ARBA" id="ARBA00022692"/>
    </source>
</evidence>
<reference evidence="17 18" key="1">
    <citation type="journal article" date="2009" name="Appl. Environ. Microbiol.">
        <title>Community genomic and proteomic analyses of chemoautotrophic iron-oxidizing "Leptospirillum rubarum" (Group II) and "Leptospirillum ferrodiazotrophum" (Group III) bacteria in acid mine drainage biofilms.</title>
        <authorList>
            <person name="Goltsman D.S."/>
            <person name="Denef V.J."/>
            <person name="Singer S.W."/>
            <person name="VerBerkmoes N.C."/>
            <person name="Lefsrud M."/>
            <person name="Mueller R.S."/>
            <person name="Dick G.J."/>
            <person name="Sun C.L."/>
            <person name="Wheeler K.E."/>
            <person name="Zemla A."/>
            <person name="Baker B.J."/>
            <person name="Hauser L."/>
            <person name="Land M."/>
            <person name="Shah M.B."/>
            <person name="Thelen M.P."/>
            <person name="Hettich R.L."/>
            <person name="Banfield J.F."/>
        </authorList>
    </citation>
    <scope>NUCLEOTIDE SEQUENCE [LARGE SCALE GENOMIC DNA]</scope>
</reference>
<keyword evidence="4" id="KW-0997">Cell inner membrane</keyword>
<dbReference type="Pfam" id="PF03717">
    <property type="entry name" value="PBP_dimer"/>
    <property type="match status" value="1"/>
</dbReference>
<dbReference type="GO" id="GO:0009002">
    <property type="term" value="F:serine-type D-Ala-D-Ala carboxypeptidase activity"/>
    <property type="evidence" value="ECO:0007669"/>
    <property type="project" value="InterPro"/>
</dbReference>
<keyword evidence="3" id="KW-1003">Cell membrane</keyword>
<dbReference type="InterPro" id="IPR005311">
    <property type="entry name" value="PBP_dimer"/>
</dbReference>
<feature type="domain" description="Penicillin-binding protein transpeptidase" evidence="15">
    <location>
        <begin position="266"/>
        <end position="586"/>
    </location>
</feature>
<evidence type="ECO:0000256" key="2">
    <source>
        <dbReference type="ARBA" id="ARBA00004236"/>
    </source>
</evidence>
<dbReference type="GO" id="GO:0016740">
    <property type="term" value="F:transferase activity"/>
    <property type="evidence" value="ECO:0007669"/>
    <property type="project" value="UniProtKB-KW"/>
</dbReference>
<comment type="subcellular location">
    <subcellularLocation>
        <location evidence="2">Cell membrane</location>
    </subcellularLocation>
    <subcellularLocation>
        <location evidence="1">Membrane</location>
        <topology evidence="1">Single-pass membrane protein</topology>
    </subcellularLocation>
</comment>
<dbReference type="GO" id="GO:0071972">
    <property type="term" value="F:peptidoglycan L,D-transpeptidase activity"/>
    <property type="evidence" value="ECO:0007669"/>
    <property type="project" value="TreeGrafter"/>
</dbReference>
<dbReference type="InterPro" id="IPR036138">
    <property type="entry name" value="PBP_dimer_sf"/>
</dbReference>
<evidence type="ECO:0000259" key="15">
    <source>
        <dbReference type="Pfam" id="PF00905"/>
    </source>
</evidence>
<dbReference type="InterPro" id="IPR050515">
    <property type="entry name" value="Beta-lactam/transpept"/>
</dbReference>
<dbReference type="Gene3D" id="3.30.1390.30">
    <property type="entry name" value="Penicillin-binding protein 2a, domain 3"/>
    <property type="match status" value="1"/>
</dbReference>
<dbReference type="NCBIfam" id="TIGR03423">
    <property type="entry name" value="pbp2_mrdA"/>
    <property type="match status" value="1"/>
</dbReference>
<evidence type="ECO:0000256" key="8">
    <source>
        <dbReference type="ARBA" id="ARBA00022801"/>
    </source>
</evidence>
<dbReference type="FunFam" id="3.40.710.10:FF:000024">
    <property type="entry name" value="Penicillin-binding protein 2"/>
    <property type="match status" value="1"/>
</dbReference>
<dbReference type="Proteomes" id="UP000009374">
    <property type="component" value="Unassembled WGS sequence"/>
</dbReference>
<organism evidence="17 18">
    <name type="scientific">Leptospirillum ferrodiazotrophum</name>
    <dbReference type="NCBI Taxonomy" id="412449"/>
    <lineage>
        <taxon>Bacteria</taxon>
        <taxon>Pseudomonadati</taxon>
        <taxon>Nitrospirota</taxon>
        <taxon>Nitrospiria</taxon>
        <taxon>Nitrospirales</taxon>
        <taxon>Nitrospiraceae</taxon>
        <taxon>Leptospirillum</taxon>
    </lineage>
</organism>
<evidence type="ECO:0000256" key="6">
    <source>
        <dbReference type="ARBA" id="ARBA00022670"/>
    </source>
</evidence>
<keyword evidence="18" id="KW-1185">Reference proteome</keyword>
<dbReference type="InterPro" id="IPR001460">
    <property type="entry name" value="PCN-bd_Tpept"/>
</dbReference>
<dbReference type="Gene3D" id="3.40.710.10">
    <property type="entry name" value="DD-peptidase/beta-lactamase superfamily"/>
    <property type="match status" value="1"/>
</dbReference>
<evidence type="ECO:0000313" key="18">
    <source>
        <dbReference type="Proteomes" id="UP000009374"/>
    </source>
</evidence>
<evidence type="ECO:0000256" key="4">
    <source>
        <dbReference type="ARBA" id="ARBA00022519"/>
    </source>
</evidence>
<dbReference type="Pfam" id="PF00905">
    <property type="entry name" value="Transpeptidase"/>
    <property type="match status" value="1"/>
</dbReference>
<dbReference type="GO" id="GO:0006508">
    <property type="term" value="P:proteolysis"/>
    <property type="evidence" value="ECO:0007669"/>
    <property type="project" value="UniProtKB-KW"/>
</dbReference>
<dbReference type="GO" id="GO:0009252">
    <property type="term" value="P:peptidoglycan biosynthetic process"/>
    <property type="evidence" value="ECO:0007669"/>
    <property type="project" value="UniProtKB-KW"/>
</dbReference>
<evidence type="ECO:0000256" key="9">
    <source>
        <dbReference type="ARBA" id="ARBA00022960"/>
    </source>
</evidence>
<keyword evidence="11 14" id="KW-1133">Transmembrane helix</keyword>
<dbReference type="GO" id="GO:0071555">
    <property type="term" value="P:cell wall organization"/>
    <property type="evidence" value="ECO:0007669"/>
    <property type="project" value="UniProtKB-KW"/>
</dbReference>
<evidence type="ECO:0000259" key="16">
    <source>
        <dbReference type="Pfam" id="PF03717"/>
    </source>
</evidence>
<dbReference type="GO" id="GO:0008360">
    <property type="term" value="P:regulation of cell shape"/>
    <property type="evidence" value="ECO:0007669"/>
    <property type="project" value="UniProtKB-KW"/>
</dbReference>
<evidence type="ECO:0000256" key="5">
    <source>
        <dbReference type="ARBA" id="ARBA00022645"/>
    </source>
</evidence>
<keyword evidence="6" id="KW-0645">Protease</keyword>
<keyword evidence="17" id="KW-0808">Transferase</keyword>
<dbReference type="SUPFAM" id="SSF56519">
    <property type="entry name" value="Penicillin binding protein dimerisation domain"/>
    <property type="match status" value="1"/>
</dbReference>
<dbReference type="PANTHER" id="PTHR30627">
    <property type="entry name" value="PEPTIDOGLYCAN D,D-TRANSPEPTIDASE"/>
    <property type="match status" value="1"/>
</dbReference>
<accession>C6HZ65</accession>
<dbReference type="InterPro" id="IPR012338">
    <property type="entry name" value="Beta-lactam/transpept-like"/>
</dbReference>
<keyword evidence="9" id="KW-0133">Cell shape</keyword>
<protein>
    <submittedName>
        <fullName evidence="17">Peptidoglycan glycosyltransferase</fullName>
    </submittedName>
</protein>
<dbReference type="GO" id="GO:0005886">
    <property type="term" value="C:plasma membrane"/>
    <property type="evidence" value="ECO:0007669"/>
    <property type="project" value="UniProtKB-SubCell"/>
</dbReference>
<dbReference type="EMBL" id="GG693880">
    <property type="protein sequence ID" value="EES52076.1"/>
    <property type="molecule type" value="Genomic_DNA"/>
</dbReference>
<dbReference type="GO" id="GO:0008658">
    <property type="term" value="F:penicillin binding"/>
    <property type="evidence" value="ECO:0007669"/>
    <property type="project" value="InterPro"/>
</dbReference>
<dbReference type="SUPFAM" id="SSF56601">
    <property type="entry name" value="beta-lactamase/transpeptidase-like"/>
    <property type="match status" value="1"/>
</dbReference>
<dbReference type="Gene3D" id="3.90.1310.10">
    <property type="entry name" value="Penicillin-binding protein 2a (Domain 2)"/>
    <property type="match status" value="1"/>
</dbReference>
<evidence type="ECO:0000256" key="14">
    <source>
        <dbReference type="SAM" id="Phobius"/>
    </source>
</evidence>
<evidence type="ECO:0000256" key="12">
    <source>
        <dbReference type="ARBA" id="ARBA00023136"/>
    </source>
</evidence>
<evidence type="ECO:0000256" key="13">
    <source>
        <dbReference type="ARBA" id="ARBA00023316"/>
    </source>
</evidence>
<feature type="transmembrane region" description="Helical" evidence="14">
    <location>
        <begin position="20"/>
        <end position="40"/>
    </location>
</feature>
<keyword evidence="12 14" id="KW-0472">Membrane</keyword>
<keyword evidence="10" id="KW-0573">Peptidoglycan synthesis</keyword>
<evidence type="ECO:0000256" key="10">
    <source>
        <dbReference type="ARBA" id="ARBA00022984"/>
    </source>
</evidence>